<accession>A0A2B4RQV6</accession>
<dbReference type="PROSITE" id="PS50050">
    <property type="entry name" value="TNFR_NGFR_2"/>
    <property type="match status" value="1"/>
</dbReference>
<keyword evidence="7 11" id="KW-0675">Receptor</keyword>
<evidence type="ECO:0000256" key="2">
    <source>
        <dbReference type="ARBA" id="ARBA00022692"/>
    </source>
</evidence>
<comment type="caution">
    <text evidence="11">The sequence shown here is derived from an EMBL/GenBank/DDBJ whole genome shotgun (WGS) entry which is preliminary data.</text>
</comment>
<gene>
    <name evidence="11" type="primary">Tnfrsf19</name>
    <name evidence="11" type="ORF">AWC38_SpisGene15594</name>
</gene>
<dbReference type="InterPro" id="IPR001969">
    <property type="entry name" value="Aspartic_peptidase_AS"/>
</dbReference>
<evidence type="ECO:0000256" key="8">
    <source>
        <dbReference type="ARBA" id="ARBA00023180"/>
    </source>
</evidence>
<keyword evidence="2" id="KW-0812">Transmembrane</keyword>
<evidence type="ECO:0000313" key="12">
    <source>
        <dbReference type="Proteomes" id="UP000225706"/>
    </source>
</evidence>
<reference evidence="12" key="1">
    <citation type="journal article" date="2017" name="bioRxiv">
        <title>Comparative analysis of the genomes of Stylophora pistillata and Acropora digitifera provides evidence for extensive differences between species of corals.</title>
        <authorList>
            <person name="Voolstra C.R."/>
            <person name="Li Y."/>
            <person name="Liew Y.J."/>
            <person name="Baumgarten S."/>
            <person name="Zoccola D."/>
            <person name="Flot J.-F."/>
            <person name="Tambutte S."/>
            <person name="Allemand D."/>
            <person name="Aranda M."/>
        </authorList>
    </citation>
    <scope>NUCLEOTIDE SEQUENCE [LARGE SCALE GENOMIC DNA]</scope>
</reference>
<keyword evidence="6 9" id="KW-1015">Disulfide bond</keyword>
<sequence>MSLCDKSNTSEPGVTANSVGNTVVIQPVVVLKIGGFKFRALLDSGASHSYISSTAIDLIKVRPKSTGLREIAMLTGIATRTKPVFDVVISSVASDFKLDVDITKVNKKELLVLENPGYKHLIEANLHLKGVRMDDEDTKQMLPVHITLGANDFAKIRTGERLRVGRRGDPVAEFTRFGWTIMSPGSLYVDDLLSGGPTIEKAKQLKRETTEIFADAKFELHKWHSNRKELQTACEDYEPPFAKEQLENTPAKGECKLVSVGWDKFEDTLYVCFPATPAEQTRHDSKPLRDLLNSSELEEICELLDAPVCGKLPYEAISRWYGASHTRIKPRFQEGKSEAVIAWLVAEKPELTVGEFATVVKDKARRTDAADKLKAFDAKATIELTSEKYPDYSSGFLKKTHSSMGCDRILTTTLFLAAMLQAHTGSCSICKYGEITYRSNQAGQKDKCGPCIDCPDGMEPSIACGSVAEYGTLLDCVACREGTYSDTYGKEQCKPCALCSAGRTVTRNCSTTLNSDCGSCKHGYYEKEVVEGLIYDCEPCSDCCWDNKDEFEEQCKAQGLPRHQRCKLRNADRDI</sequence>
<dbReference type="OrthoDB" id="9864383at2759"/>
<protein>
    <submittedName>
        <fullName evidence="11">Tumor necrosis factor receptor superfamily member 19</fullName>
    </submittedName>
</protein>
<keyword evidence="5" id="KW-0472">Membrane</keyword>
<evidence type="ECO:0000313" key="11">
    <source>
        <dbReference type="EMBL" id="PFX19991.1"/>
    </source>
</evidence>
<dbReference type="SUPFAM" id="SSF50630">
    <property type="entry name" value="Acid proteases"/>
    <property type="match status" value="1"/>
</dbReference>
<dbReference type="EMBL" id="LSMT01000335">
    <property type="protein sequence ID" value="PFX19991.1"/>
    <property type="molecule type" value="Genomic_DNA"/>
</dbReference>
<feature type="disulfide bond" evidence="9">
    <location>
        <begin position="496"/>
        <end position="509"/>
    </location>
</feature>
<dbReference type="PANTHER" id="PTHR12120:SF10">
    <property type="entry name" value="TNFR-CYS DOMAIN-CONTAINING PROTEIN"/>
    <property type="match status" value="1"/>
</dbReference>
<dbReference type="InterPro" id="IPR001368">
    <property type="entry name" value="TNFR/NGFR_Cys_rich_reg"/>
</dbReference>
<feature type="domain" description="TNFR-Cys" evidence="10">
    <location>
        <begin position="478"/>
        <end position="517"/>
    </location>
</feature>
<evidence type="ECO:0000256" key="5">
    <source>
        <dbReference type="ARBA" id="ARBA00023136"/>
    </source>
</evidence>
<keyword evidence="12" id="KW-1185">Reference proteome</keyword>
<organism evidence="11 12">
    <name type="scientific">Stylophora pistillata</name>
    <name type="common">Smooth cauliflower coral</name>
    <dbReference type="NCBI Taxonomy" id="50429"/>
    <lineage>
        <taxon>Eukaryota</taxon>
        <taxon>Metazoa</taxon>
        <taxon>Cnidaria</taxon>
        <taxon>Anthozoa</taxon>
        <taxon>Hexacorallia</taxon>
        <taxon>Scleractinia</taxon>
        <taxon>Astrocoeniina</taxon>
        <taxon>Pocilloporidae</taxon>
        <taxon>Stylophora</taxon>
    </lineage>
</organism>
<dbReference type="Gene3D" id="2.40.70.10">
    <property type="entry name" value="Acid Proteases"/>
    <property type="match status" value="1"/>
</dbReference>
<evidence type="ECO:0000256" key="7">
    <source>
        <dbReference type="ARBA" id="ARBA00023170"/>
    </source>
</evidence>
<keyword evidence="4" id="KW-1133">Transmembrane helix</keyword>
<dbReference type="PANTHER" id="PTHR12120">
    <property type="entry name" value="TNFR-CYS DOMAIN-CONTAINING PROTEIN"/>
    <property type="match status" value="1"/>
</dbReference>
<name>A0A2B4RQV6_STYPI</name>
<evidence type="ECO:0000259" key="10">
    <source>
        <dbReference type="PROSITE" id="PS50050"/>
    </source>
</evidence>
<evidence type="ECO:0000256" key="1">
    <source>
        <dbReference type="ARBA" id="ARBA00004167"/>
    </source>
</evidence>
<evidence type="ECO:0000256" key="6">
    <source>
        <dbReference type="ARBA" id="ARBA00023157"/>
    </source>
</evidence>
<dbReference type="InterPro" id="IPR047526">
    <property type="entry name" value="TNR19/27/EDAR"/>
</dbReference>
<keyword evidence="8" id="KW-0325">Glycoprotein</keyword>
<dbReference type="GO" id="GO:0043123">
    <property type="term" value="P:positive regulation of canonical NF-kappaB signal transduction"/>
    <property type="evidence" value="ECO:0007669"/>
    <property type="project" value="InterPro"/>
</dbReference>
<dbReference type="PROSITE" id="PS00141">
    <property type="entry name" value="ASP_PROTEASE"/>
    <property type="match status" value="1"/>
</dbReference>
<dbReference type="Gene3D" id="2.10.50.10">
    <property type="entry name" value="Tumor Necrosis Factor Receptor, subunit A, domain 2"/>
    <property type="match status" value="1"/>
</dbReference>
<proteinExistence type="predicted"/>
<comment type="caution">
    <text evidence="9">Lacks conserved residue(s) required for the propagation of feature annotation.</text>
</comment>
<evidence type="ECO:0000256" key="9">
    <source>
        <dbReference type="PROSITE-ProRule" id="PRU00206"/>
    </source>
</evidence>
<comment type="subcellular location">
    <subcellularLocation>
        <location evidence="1">Membrane</location>
        <topology evidence="1">Single-pass membrane protein</topology>
    </subcellularLocation>
</comment>
<dbReference type="Proteomes" id="UP000225706">
    <property type="component" value="Unassembled WGS sequence"/>
</dbReference>
<dbReference type="PROSITE" id="PS00652">
    <property type="entry name" value="TNFR_NGFR_1"/>
    <property type="match status" value="1"/>
</dbReference>
<dbReference type="GO" id="GO:0038023">
    <property type="term" value="F:signaling receptor activity"/>
    <property type="evidence" value="ECO:0007669"/>
    <property type="project" value="InterPro"/>
</dbReference>
<dbReference type="InterPro" id="IPR021109">
    <property type="entry name" value="Peptidase_aspartic_dom_sf"/>
</dbReference>
<dbReference type="GO" id="GO:0006508">
    <property type="term" value="P:proteolysis"/>
    <property type="evidence" value="ECO:0007669"/>
    <property type="project" value="InterPro"/>
</dbReference>
<evidence type="ECO:0000256" key="4">
    <source>
        <dbReference type="ARBA" id="ARBA00022989"/>
    </source>
</evidence>
<dbReference type="GO" id="GO:0004190">
    <property type="term" value="F:aspartic-type endopeptidase activity"/>
    <property type="evidence" value="ECO:0007669"/>
    <property type="project" value="InterPro"/>
</dbReference>
<dbReference type="GO" id="GO:0046330">
    <property type="term" value="P:positive regulation of JNK cascade"/>
    <property type="evidence" value="ECO:0007669"/>
    <property type="project" value="InterPro"/>
</dbReference>
<dbReference type="GO" id="GO:0016020">
    <property type="term" value="C:membrane"/>
    <property type="evidence" value="ECO:0007669"/>
    <property type="project" value="UniProtKB-SubCell"/>
</dbReference>
<feature type="repeat" description="TNFR-Cys" evidence="9">
    <location>
        <begin position="478"/>
        <end position="517"/>
    </location>
</feature>
<dbReference type="Pfam" id="PF00020">
    <property type="entry name" value="TNFR_c6"/>
    <property type="match status" value="1"/>
</dbReference>
<dbReference type="AlphaFoldDB" id="A0A2B4RQV6"/>
<feature type="disulfide bond" evidence="9">
    <location>
        <begin position="499"/>
        <end position="517"/>
    </location>
</feature>
<evidence type="ECO:0000256" key="3">
    <source>
        <dbReference type="ARBA" id="ARBA00022737"/>
    </source>
</evidence>
<keyword evidence="3" id="KW-0677">Repeat</keyword>